<dbReference type="EMBL" id="CAKASE010000063">
    <property type="protein sequence ID" value="CAG9569625.1"/>
    <property type="molecule type" value="Genomic_DNA"/>
</dbReference>
<name>A0A8J2QVG6_9NEOP</name>
<keyword evidence="3" id="KW-1185">Reference proteome</keyword>
<proteinExistence type="predicted"/>
<sequence length="215" mass="24256">MGGAQWGNTLKNPAEKTAQEAPTAPGGDLGFTEIPKDLPSTKTPQFHPIPINNNFSVQDNDLMSTNDDNLPPPESVYLNPKPECSWMPDYPPRTISNTNFSITSLKDLIPVRVSPAWGVVCGPQFFEDPTKFFKPFQLDQVHRGSYNITPCIKELLNCWEYIRVDYMCSNRFILESLCGVMFIECDEFKGWNESEDLYVWSEALSPDAALLILNL</sequence>
<comment type="caution">
    <text evidence="2">The sequence shown here is derived from an EMBL/GenBank/DDBJ whole genome shotgun (WGS) entry which is preliminary data.</text>
</comment>
<evidence type="ECO:0000313" key="2">
    <source>
        <dbReference type="EMBL" id="CAG9569625.1"/>
    </source>
</evidence>
<feature type="region of interest" description="Disordered" evidence="1">
    <location>
        <begin position="1"/>
        <end position="73"/>
    </location>
</feature>
<evidence type="ECO:0000256" key="1">
    <source>
        <dbReference type="SAM" id="MobiDB-lite"/>
    </source>
</evidence>
<gene>
    <name evidence="2" type="ORF">DCHRY22_LOCUS8968</name>
</gene>
<feature type="compositionally biased region" description="Polar residues" evidence="1">
    <location>
        <begin position="1"/>
        <end position="11"/>
    </location>
</feature>
<protein>
    <submittedName>
        <fullName evidence="2">(African queen) hypothetical protein</fullName>
    </submittedName>
</protein>
<feature type="compositionally biased region" description="Polar residues" evidence="1">
    <location>
        <begin position="51"/>
        <end position="68"/>
    </location>
</feature>
<accession>A0A8J2QVG6</accession>
<organism evidence="2 3">
    <name type="scientific">Danaus chrysippus</name>
    <name type="common">African queen</name>
    <dbReference type="NCBI Taxonomy" id="151541"/>
    <lineage>
        <taxon>Eukaryota</taxon>
        <taxon>Metazoa</taxon>
        <taxon>Ecdysozoa</taxon>
        <taxon>Arthropoda</taxon>
        <taxon>Hexapoda</taxon>
        <taxon>Insecta</taxon>
        <taxon>Pterygota</taxon>
        <taxon>Neoptera</taxon>
        <taxon>Endopterygota</taxon>
        <taxon>Lepidoptera</taxon>
        <taxon>Glossata</taxon>
        <taxon>Ditrysia</taxon>
        <taxon>Papilionoidea</taxon>
        <taxon>Nymphalidae</taxon>
        <taxon>Danainae</taxon>
        <taxon>Danaini</taxon>
        <taxon>Danaina</taxon>
        <taxon>Danaus</taxon>
        <taxon>Anosia</taxon>
    </lineage>
</organism>
<evidence type="ECO:0000313" key="3">
    <source>
        <dbReference type="Proteomes" id="UP000789524"/>
    </source>
</evidence>
<reference evidence="2" key="1">
    <citation type="submission" date="2021-09" db="EMBL/GenBank/DDBJ databases">
        <authorList>
            <person name="Martin H S."/>
        </authorList>
    </citation>
    <scope>NUCLEOTIDE SEQUENCE</scope>
</reference>
<dbReference type="AlphaFoldDB" id="A0A8J2QVG6"/>
<dbReference type="OrthoDB" id="7451230at2759"/>
<dbReference type="Proteomes" id="UP000789524">
    <property type="component" value="Unassembled WGS sequence"/>
</dbReference>